<feature type="transmembrane region" description="Helical" evidence="7">
    <location>
        <begin position="61"/>
        <end position="82"/>
    </location>
</feature>
<keyword evidence="5 7" id="KW-1133">Transmembrane helix</keyword>
<comment type="subcellular location">
    <subcellularLocation>
        <location evidence="1">Plastid</location>
        <location evidence="1">Chloroplast inner membrane</location>
        <topology evidence="1">Multi-pass membrane protein</topology>
    </subcellularLocation>
    <subcellularLocation>
        <location evidence="7">Plastid</location>
        <location evidence="7">Chloroplast membrane</location>
        <topology evidence="7">Multi-pass membrane protein</topology>
    </subcellularLocation>
</comment>
<evidence type="ECO:0000256" key="5">
    <source>
        <dbReference type="ARBA" id="ARBA00022989"/>
    </source>
</evidence>
<dbReference type="eggNOG" id="ENOG502QT65">
    <property type="taxonomic scope" value="Eukaryota"/>
</dbReference>
<dbReference type="OrthoDB" id="602284at2759"/>
<comment type="similarity">
    <text evidence="2 7">Belongs to the Tic20 family.</text>
</comment>
<proteinExistence type="inferred from homology"/>
<evidence type="ECO:0000256" key="1">
    <source>
        <dbReference type="ARBA" id="ARBA00004478"/>
    </source>
</evidence>
<keyword evidence="6 7" id="KW-0472">Membrane</keyword>
<dbReference type="GeneID" id="19013467"/>
<evidence type="ECO:0000313" key="8">
    <source>
        <dbReference type="EMBL" id="CCO18188.1"/>
    </source>
</evidence>
<dbReference type="RefSeq" id="XP_007510655.1">
    <property type="nucleotide sequence ID" value="XM_007510593.1"/>
</dbReference>
<organism evidence="8 9">
    <name type="scientific">Bathycoccus prasinos</name>
    <dbReference type="NCBI Taxonomy" id="41875"/>
    <lineage>
        <taxon>Eukaryota</taxon>
        <taxon>Viridiplantae</taxon>
        <taxon>Chlorophyta</taxon>
        <taxon>Mamiellophyceae</taxon>
        <taxon>Mamiellales</taxon>
        <taxon>Bathycoccaceae</taxon>
        <taxon>Bathycoccus</taxon>
    </lineage>
</organism>
<keyword evidence="7" id="KW-0150">Chloroplast</keyword>
<evidence type="ECO:0000256" key="6">
    <source>
        <dbReference type="ARBA" id="ARBA00023136"/>
    </source>
</evidence>
<dbReference type="AlphaFoldDB" id="K8F9A1"/>
<protein>
    <recommendedName>
        <fullName evidence="7">Protein TIC 20</fullName>
    </recommendedName>
</protein>
<reference evidence="8 9" key="1">
    <citation type="submission" date="2011-10" db="EMBL/GenBank/DDBJ databases">
        <authorList>
            <person name="Genoscope - CEA"/>
        </authorList>
    </citation>
    <scope>NUCLEOTIDE SEQUENCE [LARGE SCALE GENOMIC DNA]</scope>
    <source>
        <strain evidence="8 9">RCC 1105</strain>
    </source>
</reference>
<dbReference type="KEGG" id="bpg:Bathy10g03920"/>
<dbReference type="PANTHER" id="PTHR33510:SF9">
    <property type="entry name" value="HIT-TYPE ZINC FINGER FAMILY PROTEIN-RELATED"/>
    <property type="match status" value="1"/>
</dbReference>
<dbReference type="Pfam" id="PF16166">
    <property type="entry name" value="TIC20"/>
    <property type="match status" value="1"/>
</dbReference>
<dbReference type="EMBL" id="FO082269">
    <property type="protein sequence ID" value="CCO18188.1"/>
    <property type="molecule type" value="Genomic_DNA"/>
</dbReference>
<accession>K8F9A1</accession>
<dbReference type="InterPro" id="IPR005691">
    <property type="entry name" value="Tic20"/>
</dbReference>
<dbReference type="STRING" id="41875.K8F9A1"/>
<gene>
    <name evidence="8" type="ordered locus">Bathy10g03920</name>
</gene>
<keyword evidence="9" id="KW-1185">Reference proteome</keyword>
<dbReference type="PANTHER" id="PTHR33510">
    <property type="entry name" value="PROTEIN TIC 20-II, CHLOROPLASTIC"/>
    <property type="match status" value="1"/>
</dbReference>
<keyword evidence="7" id="KW-0934">Plastid</keyword>
<feature type="transmembrane region" description="Helical" evidence="7">
    <location>
        <begin position="23"/>
        <end position="41"/>
    </location>
</feature>
<evidence type="ECO:0000256" key="7">
    <source>
        <dbReference type="RuleBase" id="RU367003"/>
    </source>
</evidence>
<evidence type="ECO:0000256" key="4">
    <source>
        <dbReference type="ARBA" id="ARBA00022780"/>
    </source>
</evidence>
<dbReference type="Proteomes" id="UP000198341">
    <property type="component" value="Chromosome 10"/>
</dbReference>
<sequence length="182" mass="20592">METLFGGDGWNKGRTRPPAKDRLLAILPYLIPMMGCIAFTNDGFEFFPLTLQFLDFFTAPMMIFYSNGFIPFCTFFGLFLAVVRNPKVPHFIRYNTMQAIMLDICIMLAGLIMQYLPLFLAVTFFGALVEILAFANGTYAILYSVWNAVQGLYPEIPIITEAVYAQVTESIQNPDDFGEDED</sequence>
<evidence type="ECO:0000256" key="2">
    <source>
        <dbReference type="ARBA" id="ARBA00009596"/>
    </source>
</evidence>
<keyword evidence="3 7" id="KW-0812">Transmembrane</keyword>
<dbReference type="GO" id="GO:0009706">
    <property type="term" value="C:chloroplast inner membrane"/>
    <property type="evidence" value="ECO:0007669"/>
    <property type="project" value="UniProtKB-SubCell"/>
</dbReference>
<name>K8F9A1_9CHLO</name>
<evidence type="ECO:0000256" key="3">
    <source>
        <dbReference type="ARBA" id="ARBA00022692"/>
    </source>
</evidence>
<evidence type="ECO:0000313" key="9">
    <source>
        <dbReference type="Proteomes" id="UP000198341"/>
    </source>
</evidence>
<keyword evidence="4" id="KW-1001">Plastid inner membrane</keyword>
<comment type="function">
    <text evidence="7">Involved in protein precursor import into chloroplasts.</text>
</comment>
<comment type="caution">
    <text evidence="7">Lacks conserved residue(s) required for the propagation of feature annotation.</text>
</comment>